<dbReference type="Pfam" id="PF00583">
    <property type="entry name" value="Acetyltransf_1"/>
    <property type="match status" value="1"/>
</dbReference>
<comment type="caution">
    <text evidence="2">The sequence shown here is derived from an EMBL/GenBank/DDBJ whole genome shotgun (WGS) entry which is preliminary data.</text>
</comment>
<dbReference type="eggNOG" id="COG1247">
    <property type="taxonomic scope" value="Bacteria"/>
</dbReference>
<dbReference type="InterPro" id="IPR000182">
    <property type="entry name" value="GNAT_dom"/>
</dbReference>
<dbReference type="OrthoDB" id="5459937at2"/>
<protein>
    <recommendedName>
        <fullName evidence="1">N-acetyltransferase domain-containing protein</fullName>
    </recommendedName>
</protein>
<dbReference type="PANTHER" id="PTHR43072">
    <property type="entry name" value="N-ACETYLTRANSFERASE"/>
    <property type="match status" value="1"/>
</dbReference>
<dbReference type="EMBL" id="AWGB01000034">
    <property type="protein sequence ID" value="ESQ88759.1"/>
    <property type="molecule type" value="Genomic_DNA"/>
</dbReference>
<evidence type="ECO:0000313" key="2">
    <source>
        <dbReference type="EMBL" id="ESQ88759.1"/>
    </source>
</evidence>
<dbReference type="PATRIC" id="fig|1121022.4.peg.3112"/>
<dbReference type="PANTHER" id="PTHR43072:SF8">
    <property type="entry name" value="ACYLTRANSFERASE FABY-RELATED"/>
    <property type="match status" value="1"/>
</dbReference>
<reference evidence="2 3" key="1">
    <citation type="journal article" date="2014" name="Nature">
        <title>Sequential evolution of bacterial morphology by co-option of a developmental regulator.</title>
        <authorList>
            <person name="Jiang C."/>
            <person name="Brown P.J."/>
            <person name="Ducret A."/>
            <person name="Brun Y.V."/>
        </authorList>
    </citation>
    <scope>NUCLEOTIDE SEQUENCE [LARGE SCALE GENOMIC DNA]</scope>
    <source>
        <strain evidence="2 3">DSM 16100</strain>
    </source>
</reference>
<dbReference type="PROSITE" id="PS51186">
    <property type="entry name" value="GNAT"/>
    <property type="match status" value="1"/>
</dbReference>
<dbReference type="InterPro" id="IPR016181">
    <property type="entry name" value="Acyl_CoA_acyltransferase"/>
</dbReference>
<proteinExistence type="predicted"/>
<dbReference type="RefSeq" id="WP_018083057.1">
    <property type="nucleotide sequence ID" value="NZ_AQWM01000023.1"/>
</dbReference>
<name>V4PNA0_9CAUL</name>
<dbReference type="Gene3D" id="3.40.630.30">
    <property type="match status" value="1"/>
</dbReference>
<sequence>MIDIRPATEDDFTAITTIYAWNVDNGTGTFALEAPSREEMFASFHHVTGLRLPYLVAVEGEEVLGYAYAAPFRTRPAYKYGVEDSIYLAPQATGRGLGKALLQRLMDLCTERGLYSMIAVIGDSDNLASIAVHRSLGFEPTGHLPRAGFKFGRWLDVVFMTRDLLPFTLTPEGDGWDDLPPQSR</sequence>
<dbReference type="STRING" id="1121022.GCA_000376105_03381"/>
<evidence type="ECO:0000259" key="1">
    <source>
        <dbReference type="PROSITE" id="PS51186"/>
    </source>
</evidence>
<organism evidence="2 3">
    <name type="scientific">Asticcacaulis benevestitus DSM 16100 = ATCC BAA-896</name>
    <dbReference type="NCBI Taxonomy" id="1121022"/>
    <lineage>
        <taxon>Bacteria</taxon>
        <taxon>Pseudomonadati</taxon>
        <taxon>Pseudomonadota</taxon>
        <taxon>Alphaproteobacteria</taxon>
        <taxon>Caulobacterales</taxon>
        <taxon>Caulobacteraceae</taxon>
        <taxon>Asticcacaulis</taxon>
    </lineage>
</organism>
<dbReference type="GO" id="GO:0016747">
    <property type="term" value="F:acyltransferase activity, transferring groups other than amino-acyl groups"/>
    <property type="evidence" value="ECO:0007669"/>
    <property type="project" value="InterPro"/>
</dbReference>
<dbReference type="Proteomes" id="UP000017837">
    <property type="component" value="Unassembled WGS sequence"/>
</dbReference>
<gene>
    <name evidence="2" type="ORF">ABENE_15280</name>
</gene>
<keyword evidence="3" id="KW-1185">Reference proteome</keyword>
<evidence type="ECO:0000313" key="3">
    <source>
        <dbReference type="Proteomes" id="UP000017837"/>
    </source>
</evidence>
<feature type="domain" description="N-acetyltransferase" evidence="1">
    <location>
        <begin position="2"/>
        <end position="165"/>
    </location>
</feature>
<dbReference type="CDD" id="cd04301">
    <property type="entry name" value="NAT_SF"/>
    <property type="match status" value="1"/>
</dbReference>
<dbReference type="SUPFAM" id="SSF55729">
    <property type="entry name" value="Acyl-CoA N-acyltransferases (Nat)"/>
    <property type="match status" value="1"/>
</dbReference>
<dbReference type="AlphaFoldDB" id="V4PNA0"/>
<accession>V4PNA0</accession>